<evidence type="ECO:0000313" key="7">
    <source>
        <dbReference type="Proteomes" id="UP001353858"/>
    </source>
</evidence>
<dbReference type="Gene3D" id="2.30.39.10">
    <property type="entry name" value="Alpha-1-antitrypsin, domain 1"/>
    <property type="match status" value="1"/>
</dbReference>
<keyword evidence="3" id="KW-0722">Serine protease inhibitor</keyword>
<keyword evidence="2" id="KW-0646">Protease inhibitor</keyword>
<dbReference type="InterPro" id="IPR036186">
    <property type="entry name" value="Serpin_sf"/>
</dbReference>
<evidence type="ECO:0000256" key="2">
    <source>
        <dbReference type="ARBA" id="ARBA00022690"/>
    </source>
</evidence>
<evidence type="ECO:0000256" key="3">
    <source>
        <dbReference type="ARBA" id="ARBA00022900"/>
    </source>
</evidence>
<comment type="similarity">
    <text evidence="1 4">Belongs to the serpin family.</text>
</comment>
<keyword evidence="7" id="KW-1185">Reference proteome</keyword>
<dbReference type="PANTHER" id="PTHR11461">
    <property type="entry name" value="SERINE PROTEASE INHIBITOR, SERPIN"/>
    <property type="match status" value="1"/>
</dbReference>
<comment type="caution">
    <text evidence="6">The sequence shown here is derived from an EMBL/GenBank/DDBJ whole genome shotgun (WGS) entry which is preliminary data.</text>
</comment>
<protein>
    <recommendedName>
        <fullName evidence="5">Serpin domain-containing protein</fullName>
    </recommendedName>
</protein>
<reference evidence="7" key="1">
    <citation type="submission" date="2023-01" db="EMBL/GenBank/DDBJ databases">
        <title>Key to firefly adult light organ development and bioluminescence: homeobox transcription factors regulate luciferase expression and transportation to peroxisome.</title>
        <authorList>
            <person name="Fu X."/>
        </authorList>
    </citation>
    <scope>NUCLEOTIDE SEQUENCE [LARGE SCALE GENOMIC DNA]</scope>
</reference>
<evidence type="ECO:0000259" key="5">
    <source>
        <dbReference type="SMART" id="SM00093"/>
    </source>
</evidence>
<dbReference type="InterPro" id="IPR000215">
    <property type="entry name" value="Serpin_fam"/>
</dbReference>
<dbReference type="InterPro" id="IPR042185">
    <property type="entry name" value="Serpin_sf_2"/>
</dbReference>
<name>A0AAN7PYY4_9COLE</name>
<dbReference type="Pfam" id="PF00079">
    <property type="entry name" value="Serpin"/>
    <property type="match status" value="1"/>
</dbReference>
<dbReference type="PANTHER" id="PTHR11461:SF211">
    <property type="entry name" value="GH10112P-RELATED"/>
    <property type="match status" value="1"/>
</dbReference>
<evidence type="ECO:0000256" key="1">
    <source>
        <dbReference type="ARBA" id="ARBA00009500"/>
    </source>
</evidence>
<dbReference type="Gene3D" id="3.30.497.10">
    <property type="entry name" value="Antithrombin, subunit I, domain 2"/>
    <property type="match status" value="1"/>
</dbReference>
<dbReference type="GO" id="GO:0005615">
    <property type="term" value="C:extracellular space"/>
    <property type="evidence" value="ECO:0007669"/>
    <property type="project" value="InterPro"/>
</dbReference>
<dbReference type="InterPro" id="IPR042178">
    <property type="entry name" value="Serpin_sf_1"/>
</dbReference>
<proteinExistence type="inferred from homology"/>
<dbReference type="GO" id="GO:0004867">
    <property type="term" value="F:serine-type endopeptidase inhibitor activity"/>
    <property type="evidence" value="ECO:0007669"/>
    <property type="project" value="UniProtKB-KW"/>
</dbReference>
<evidence type="ECO:0000256" key="4">
    <source>
        <dbReference type="RuleBase" id="RU000411"/>
    </source>
</evidence>
<dbReference type="InterPro" id="IPR023795">
    <property type="entry name" value="Serpin_CS"/>
</dbReference>
<dbReference type="AlphaFoldDB" id="A0AAN7PYY4"/>
<sequence>MKNYASFLLVVATVYCDNVNLLEKFASANNRFSADVYKEIKKTESGNFLFCPLSAEIILALTRVGSRGNTARQLSKGLHLSDDTNEIEQIFKELTSKLKSDEGYTLNSANKIYLNQKYEIRESFKTTAQNSFSADITSVDFNMKTTAANEINKWVSEQTHNNIKDVVDAEMFTAATVGVLVNALYFKSTWVTEFHERATQRKPFYFNINNHVDVDMMEVTDYYKYFKSDKLKAKFLEMPYVGDRYSMVFVLPYEKDGLEQLEYQLEDVFDISPRYKVKVHVQVPKFKTEFKVELTDILKNLGIKDAFEDDADLIGFTTSGPGAMKISSVVQKAVIEVDEKGTTAAAATSVHFINSLPAVPAPIEEFNADHPFIYYIKGSSGVMFIGRYVQK</sequence>
<gene>
    <name evidence="6" type="ORF">RN001_014929</name>
</gene>
<dbReference type="InterPro" id="IPR023796">
    <property type="entry name" value="Serpin_dom"/>
</dbReference>
<dbReference type="SMART" id="SM00093">
    <property type="entry name" value="SERPIN"/>
    <property type="match status" value="1"/>
</dbReference>
<dbReference type="EMBL" id="JARPUR010000007">
    <property type="protein sequence ID" value="KAK4872900.1"/>
    <property type="molecule type" value="Genomic_DNA"/>
</dbReference>
<evidence type="ECO:0000313" key="6">
    <source>
        <dbReference type="EMBL" id="KAK4872900.1"/>
    </source>
</evidence>
<dbReference type="SUPFAM" id="SSF56574">
    <property type="entry name" value="Serpins"/>
    <property type="match status" value="1"/>
</dbReference>
<accession>A0AAN7PYY4</accession>
<organism evidence="6 7">
    <name type="scientific">Aquatica leii</name>
    <dbReference type="NCBI Taxonomy" id="1421715"/>
    <lineage>
        <taxon>Eukaryota</taxon>
        <taxon>Metazoa</taxon>
        <taxon>Ecdysozoa</taxon>
        <taxon>Arthropoda</taxon>
        <taxon>Hexapoda</taxon>
        <taxon>Insecta</taxon>
        <taxon>Pterygota</taxon>
        <taxon>Neoptera</taxon>
        <taxon>Endopterygota</taxon>
        <taxon>Coleoptera</taxon>
        <taxon>Polyphaga</taxon>
        <taxon>Elateriformia</taxon>
        <taxon>Elateroidea</taxon>
        <taxon>Lampyridae</taxon>
        <taxon>Luciolinae</taxon>
        <taxon>Aquatica</taxon>
    </lineage>
</organism>
<dbReference type="Proteomes" id="UP001353858">
    <property type="component" value="Unassembled WGS sequence"/>
</dbReference>
<dbReference type="PROSITE" id="PS00284">
    <property type="entry name" value="SERPIN"/>
    <property type="match status" value="1"/>
</dbReference>
<feature type="domain" description="Serpin" evidence="5">
    <location>
        <begin position="34"/>
        <end position="391"/>
    </location>
</feature>